<accession>A0ABP8PU60</accession>
<evidence type="ECO:0008006" key="3">
    <source>
        <dbReference type="Google" id="ProtNLM"/>
    </source>
</evidence>
<sequence>MTEAVHRIALTQARCHPEARALLSRRKANGDGGMEALRILKRRRPDVAYRAMIADQSSAATSTAT</sequence>
<name>A0ABP8PU60_9NOCA</name>
<keyword evidence="2" id="KW-1185">Reference proteome</keyword>
<protein>
    <recommendedName>
        <fullName evidence="3">Transposase</fullName>
    </recommendedName>
</protein>
<gene>
    <name evidence="1" type="ORF">GCM10023094_55780</name>
</gene>
<dbReference type="Proteomes" id="UP001501183">
    <property type="component" value="Unassembled WGS sequence"/>
</dbReference>
<proteinExistence type="predicted"/>
<organism evidence="1 2">
    <name type="scientific">Rhodococcus olei</name>
    <dbReference type="NCBI Taxonomy" id="2161675"/>
    <lineage>
        <taxon>Bacteria</taxon>
        <taxon>Bacillati</taxon>
        <taxon>Actinomycetota</taxon>
        <taxon>Actinomycetes</taxon>
        <taxon>Mycobacteriales</taxon>
        <taxon>Nocardiaceae</taxon>
        <taxon>Rhodococcus</taxon>
    </lineage>
</organism>
<dbReference type="EMBL" id="BAABFB010000089">
    <property type="protein sequence ID" value="GAA4491388.1"/>
    <property type="molecule type" value="Genomic_DNA"/>
</dbReference>
<comment type="caution">
    <text evidence="1">The sequence shown here is derived from an EMBL/GenBank/DDBJ whole genome shotgun (WGS) entry which is preliminary data.</text>
</comment>
<reference evidence="2" key="1">
    <citation type="journal article" date="2019" name="Int. J. Syst. Evol. Microbiol.">
        <title>The Global Catalogue of Microorganisms (GCM) 10K type strain sequencing project: providing services to taxonomists for standard genome sequencing and annotation.</title>
        <authorList>
            <consortium name="The Broad Institute Genomics Platform"/>
            <consortium name="The Broad Institute Genome Sequencing Center for Infectious Disease"/>
            <person name="Wu L."/>
            <person name="Ma J."/>
        </authorList>
    </citation>
    <scope>NUCLEOTIDE SEQUENCE [LARGE SCALE GENOMIC DNA]</scope>
    <source>
        <strain evidence="2">JCM 32206</strain>
    </source>
</reference>
<evidence type="ECO:0000313" key="2">
    <source>
        <dbReference type="Proteomes" id="UP001501183"/>
    </source>
</evidence>
<evidence type="ECO:0000313" key="1">
    <source>
        <dbReference type="EMBL" id="GAA4491388.1"/>
    </source>
</evidence>